<evidence type="ECO:0000313" key="3">
    <source>
        <dbReference type="Proteomes" id="UP000238157"/>
    </source>
</evidence>
<dbReference type="InterPro" id="IPR005184">
    <property type="entry name" value="DUF306_Meta_HslJ"/>
</dbReference>
<proteinExistence type="predicted"/>
<dbReference type="InterPro" id="IPR038670">
    <property type="entry name" value="HslJ-like_sf"/>
</dbReference>
<gene>
    <name evidence="2" type="ORF">CLW00_101152</name>
</gene>
<dbReference type="Pfam" id="PF03724">
    <property type="entry name" value="META"/>
    <property type="match status" value="1"/>
</dbReference>
<accession>A0A2T0WUW5</accession>
<dbReference type="AlphaFoldDB" id="A0A2T0WUW5"/>
<dbReference type="Proteomes" id="UP000238157">
    <property type="component" value="Unassembled WGS sequence"/>
</dbReference>
<reference evidence="2 3" key="1">
    <citation type="submission" date="2018-03" db="EMBL/GenBank/DDBJ databases">
        <title>Genomic Encyclopedia of Archaeal and Bacterial Type Strains, Phase II (KMG-II): from individual species to whole genera.</title>
        <authorList>
            <person name="Goeker M."/>
        </authorList>
    </citation>
    <scope>NUCLEOTIDE SEQUENCE [LARGE SCALE GENOMIC DNA]</scope>
    <source>
        <strain evidence="2 3">DSM 27929</strain>
    </source>
</reference>
<keyword evidence="3" id="KW-1185">Reference proteome</keyword>
<comment type="caution">
    <text evidence="2">The sequence shown here is derived from an EMBL/GenBank/DDBJ whole genome shotgun (WGS) entry which is preliminary data.</text>
</comment>
<protein>
    <submittedName>
        <fullName evidence="2">META domain-containing protein</fullName>
    </submittedName>
</protein>
<feature type="domain" description="DUF306" evidence="1">
    <location>
        <begin position="61"/>
        <end position="145"/>
    </location>
</feature>
<dbReference type="EMBL" id="PVTR01000001">
    <property type="protein sequence ID" value="PRY90491.1"/>
    <property type="molecule type" value="Genomic_DNA"/>
</dbReference>
<name>A0A2T0WUW5_9BACT</name>
<evidence type="ECO:0000313" key="2">
    <source>
        <dbReference type="EMBL" id="PRY90491.1"/>
    </source>
</evidence>
<evidence type="ECO:0000259" key="1">
    <source>
        <dbReference type="Pfam" id="PF03724"/>
    </source>
</evidence>
<organism evidence="2 3">
    <name type="scientific">Mongoliibacter ruber</name>
    <dbReference type="NCBI Taxonomy" id="1750599"/>
    <lineage>
        <taxon>Bacteria</taxon>
        <taxon>Pseudomonadati</taxon>
        <taxon>Bacteroidota</taxon>
        <taxon>Cytophagia</taxon>
        <taxon>Cytophagales</taxon>
        <taxon>Cyclobacteriaceae</taxon>
        <taxon>Mongoliibacter</taxon>
    </lineage>
</organism>
<dbReference type="Gene3D" id="2.40.128.270">
    <property type="match status" value="1"/>
</dbReference>
<sequence>MNACNTDEFEGCPLSYTVKTGDFDLTNSWAFVGFRTKGAGGIDFPPCDTYAGAAVTLGKVNLTFTQNPSSQENGFFEFAGASVVNSFTGSYRTFGNGRIEALNRLAITLIAGNEVLSNYENRYLQGLRNMESYRIQNNMLMIAFNGDLEEMIFVLIES</sequence>